<dbReference type="Proteomes" id="UP000019402">
    <property type="component" value="Unassembled WGS sequence"/>
</dbReference>
<proteinExistence type="predicted"/>
<organism evidence="2 3">
    <name type="scientific">Saccharicrinis fermentans DSM 9555 = JCM 21142</name>
    <dbReference type="NCBI Taxonomy" id="869213"/>
    <lineage>
        <taxon>Bacteria</taxon>
        <taxon>Pseudomonadati</taxon>
        <taxon>Bacteroidota</taxon>
        <taxon>Bacteroidia</taxon>
        <taxon>Marinilabiliales</taxon>
        <taxon>Marinilabiliaceae</taxon>
        <taxon>Saccharicrinis</taxon>
    </lineage>
</organism>
<feature type="transmembrane region" description="Helical" evidence="1">
    <location>
        <begin position="815"/>
        <end position="836"/>
    </location>
</feature>
<feature type="transmembrane region" description="Helical" evidence="1">
    <location>
        <begin position="339"/>
        <end position="357"/>
    </location>
</feature>
<dbReference type="eggNOG" id="COG4485">
    <property type="taxonomic scope" value="Bacteria"/>
</dbReference>
<feature type="transmembrane region" description="Helical" evidence="1">
    <location>
        <begin position="364"/>
        <end position="382"/>
    </location>
</feature>
<feature type="transmembrane region" description="Helical" evidence="1">
    <location>
        <begin position="402"/>
        <end position="422"/>
    </location>
</feature>
<sequence length="839" mass="95004">MHTMIDKLKSFFPYIGTVLLFIVLSFAYFSPVLKNKTLLQMDDSHAIGMAQELKEFEKETGNKSQWTNSAFSGMPAYQIKGDSSKNIFSYINRTSRLGMPYHTVAILFLYLLGFYVFLLSLKMDWRFSLIGALAFGFGSYNLIIIVAGHITQAYTIALMAPVIAGIIYTYNRNIWVGGLFTTIALGVQIAYNHIQITYYLALLVMILVVSRLVYAILHKTLHQFAKATGVLAAAALVAVLPNITNLWTTYEYGKYSIRGKSELAAEDGKKQHSGLDKDYAHAWSLEPQGTWTLMVPNVVGGASEAISNNRAALNNVDSRFKEAVGGQSQYWGGRPFTSGPVYAGAVVCFLFMLGMFFYRGPDKWWLVVATVFSIFLAWGRHFPAFTDFMFYNFPLYNKFRTVEMAMVIASLTIPTLGFLGLREVFTKPQLIREANWKFFAAFGLTGGISLLFYLFPHAFFSFINDTELSAIVQQKQQAIQQNAAQASQISAYFDGFLANLKLARVNLLKMDAIRSFIFILIASASLWFFVVNKLSGKYLIWGLGLLIIIDHWGVDKRYLNNDDFQSKRKVGQEFVLSASDKAINQQKKDGERVFSIYRDPFKEVVTSYHHESIGGYHGAKLRRYQDLIDRYLMNDWRSLLSLLQQQSDQESLQDQLGEMHVLNMLNAKYIVYSPNAAPIVNANAMGDAWFVKDIYPVQAPDGAIDALSYVPLDQKAIVNVEEFKDLESYSIDSVAGSLEMKRYEPNHIVYDYSIGQEQLAVFSQIYYPKGWNAYVDGEKISINRANYILRAVLLPKGKHQLEFKFEPLSYQIGQLISMISSLLILALVLFAAYRLLKRK</sequence>
<protein>
    <submittedName>
        <fullName evidence="2">Putative membrane protein</fullName>
    </submittedName>
</protein>
<feature type="transmembrane region" description="Helical" evidence="1">
    <location>
        <begin position="12"/>
        <end position="29"/>
    </location>
</feature>
<evidence type="ECO:0000256" key="1">
    <source>
        <dbReference type="SAM" id="Phobius"/>
    </source>
</evidence>
<reference evidence="2 3" key="1">
    <citation type="journal article" date="2014" name="Genome Announc.">
        <title>Draft Genome Sequence of Cytophaga fermentans JCM 21142T, a Facultative Anaerobe Isolated from Marine Mud.</title>
        <authorList>
            <person name="Starns D."/>
            <person name="Oshima K."/>
            <person name="Suda W."/>
            <person name="Iino T."/>
            <person name="Yuki M."/>
            <person name="Inoue J."/>
            <person name="Kitamura K."/>
            <person name="Iida T."/>
            <person name="Darby A."/>
            <person name="Hattori M."/>
            <person name="Ohkuma M."/>
        </authorList>
    </citation>
    <scope>NUCLEOTIDE SEQUENCE [LARGE SCALE GENOMIC DNA]</scope>
    <source>
        <strain evidence="2 3">JCM 21142</strain>
    </source>
</reference>
<dbReference type="Pfam" id="PF09586">
    <property type="entry name" value="YfhO"/>
    <property type="match status" value="1"/>
</dbReference>
<feature type="transmembrane region" description="Helical" evidence="1">
    <location>
        <begin position="538"/>
        <end position="554"/>
    </location>
</feature>
<evidence type="ECO:0000313" key="3">
    <source>
        <dbReference type="Proteomes" id="UP000019402"/>
    </source>
</evidence>
<dbReference type="PANTHER" id="PTHR38454">
    <property type="entry name" value="INTEGRAL MEMBRANE PROTEIN-RELATED"/>
    <property type="match status" value="1"/>
</dbReference>
<feature type="transmembrane region" description="Helical" evidence="1">
    <location>
        <begin position="174"/>
        <end position="191"/>
    </location>
</feature>
<gene>
    <name evidence="2" type="ORF">JCM21142_104135</name>
</gene>
<feature type="transmembrane region" description="Helical" evidence="1">
    <location>
        <begin position="127"/>
        <end position="147"/>
    </location>
</feature>
<accession>W7YLF1</accession>
<dbReference type="EMBL" id="BAMD01000084">
    <property type="protein sequence ID" value="GAF05401.1"/>
    <property type="molecule type" value="Genomic_DNA"/>
</dbReference>
<keyword evidence="1" id="KW-0812">Transmembrane</keyword>
<dbReference type="PANTHER" id="PTHR38454:SF1">
    <property type="entry name" value="INTEGRAL MEMBRANE PROTEIN"/>
    <property type="match status" value="1"/>
</dbReference>
<name>W7YLF1_9BACT</name>
<dbReference type="STRING" id="869213.GCA_000517085_03792"/>
<comment type="caution">
    <text evidence="2">The sequence shown here is derived from an EMBL/GenBank/DDBJ whole genome shotgun (WGS) entry which is preliminary data.</text>
</comment>
<keyword evidence="1" id="KW-0472">Membrane</keyword>
<feature type="transmembrane region" description="Helical" evidence="1">
    <location>
        <begin position="224"/>
        <end position="243"/>
    </location>
</feature>
<feature type="transmembrane region" description="Helical" evidence="1">
    <location>
        <begin position="197"/>
        <end position="217"/>
    </location>
</feature>
<dbReference type="InterPro" id="IPR018580">
    <property type="entry name" value="Uncharacterised_YfhO"/>
</dbReference>
<keyword evidence="3" id="KW-1185">Reference proteome</keyword>
<feature type="transmembrane region" description="Helical" evidence="1">
    <location>
        <begin position="434"/>
        <end position="455"/>
    </location>
</feature>
<feature type="transmembrane region" description="Helical" evidence="1">
    <location>
        <begin position="99"/>
        <end position="120"/>
    </location>
</feature>
<evidence type="ECO:0000313" key="2">
    <source>
        <dbReference type="EMBL" id="GAF05401.1"/>
    </source>
</evidence>
<dbReference type="AlphaFoldDB" id="W7YLF1"/>
<keyword evidence="1" id="KW-1133">Transmembrane helix</keyword>
<feature type="transmembrane region" description="Helical" evidence="1">
    <location>
        <begin position="512"/>
        <end position="531"/>
    </location>
</feature>